<evidence type="ECO:0000313" key="1">
    <source>
        <dbReference type="EMBL" id="CAG8629591.1"/>
    </source>
</evidence>
<dbReference type="EMBL" id="CAJVQC010011641">
    <property type="protein sequence ID" value="CAG8629591.1"/>
    <property type="molecule type" value="Genomic_DNA"/>
</dbReference>
<evidence type="ECO:0000313" key="2">
    <source>
        <dbReference type="Proteomes" id="UP000789920"/>
    </source>
</evidence>
<accession>A0ACA9N2F4</accession>
<organism evidence="1 2">
    <name type="scientific">Racocetra persica</name>
    <dbReference type="NCBI Taxonomy" id="160502"/>
    <lineage>
        <taxon>Eukaryota</taxon>
        <taxon>Fungi</taxon>
        <taxon>Fungi incertae sedis</taxon>
        <taxon>Mucoromycota</taxon>
        <taxon>Glomeromycotina</taxon>
        <taxon>Glomeromycetes</taxon>
        <taxon>Diversisporales</taxon>
        <taxon>Gigasporaceae</taxon>
        <taxon>Racocetra</taxon>
    </lineage>
</organism>
<feature type="non-terminal residue" evidence="1">
    <location>
        <position position="1"/>
    </location>
</feature>
<comment type="caution">
    <text evidence="1">The sequence shown here is derived from an EMBL/GenBank/DDBJ whole genome shotgun (WGS) entry which is preliminary data.</text>
</comment>
<gene>
    <name evidence="1" type="ORF">RPERSI_LOCUS7047</name>
</gene>
<protein>
    <submittedName>
        <fullName evidence="1">11447_t:CDS:1</fullName>
    </submittedName>
</protein>
<keyword evidence="2" id="KW-1185">Reference proteome</keyword>
<proteinExistence type="predicted"/>
<name>A0ACA9N2F4_9GLOM</name>
<dbReference type="Proteomes" id="UP000789920">
    <property type="component" value="Unassembled WGS sequence"/>
</dbReference>
<sequence length="39" mass="4711">RNILMPAQSYPDLIYFCSTRRIHRRDDDNINPPYDTETL</sequence>
<reference evidence="1" key="1">
    <citation type="submission" date="2021-06" db="EMBL/GenBank/DDBJ databases">
        <authorList>
            <person name="Kallberg Y."/>
            <person name="Tangrot J."/>
            <person name="Rosling A."/>
        </authorList>
    </citation>
    <scope>NUCLEOTIDE SEQUENCE</scope>
    <source>
        <strain evidence="1">MA461A</strain>
    </source>
</reference>